<name>A0A368P5F7_9FLAO</name>
<dbReference type="AlphaFoldDB" id="A0A368P5F7"/>
<sequence length="181" mass="21742">MKKILSIISLFLIISCSSSQKVVKEAKCPKIYKNKYTEILSEKYETIYNNDTISFNEIRFECVFSAFYSHKVMFDKFGKWDKTIYPSNKKHPILVWEKVELFSNGEKYNVYTNGMEEWKHIYASVMVFDENNKDLLSNESTQKERLTNYFADLIKNHKTEKRDFYEAYWTTVDPEHWENIK</sequence>
<dbReference type="PROSITE" id="PS51257">
    <property type="entry name" value="PROKAR_LIPOPROTEIN"/>
    <property type="match status" value="1"/>
</dbReference>
<dbReference type="RefSeq" id="WP_146778641.1">
    <property type="nucleotide sequence ID" value="NZ_JAWVXR010000002.1"/>
</dbReference>
<organism evidence="1 2">
    <name type="scientific">Oceanihabitans sediminis</name>
    <dbReference type="NCBI Taxonomy" id="1812012"/>
    <lineage>
        <taxon>Bacteria</taxon>
        <taxon>Pseudomonadati</taxon>
        <taxon>Bacteroidota</taxon>
        <taxon>Flavobacteriia</taxon>
        <taxon>Flavobacteriales</taxon>
        <taxon>Flavobacteriaceae</taxon>
        <taxon>Oceanihabitans</taxon>
    </lineage>
</organism>
<gene>
    <name evidence="1" type="ORF">DU428_07800</name>
</gene>
<reference evidence="1 2" key="1">
    <citation type="submission" date="2018-07" db="EMBL/GenBank/DDBJ databases">
        <title>Oceanihabitans testaceum sp. nov., isolated from marine sediment.</title>
        <authorList>
            <person name="Li C.-M."/>
        </authorList>
    </citation>
    <scope>NUCLEOTIDE SEQUENCE [LARGE SCALE GENOMIC DNA]</scope>
    <source>
        <strain evidence="1 2">S9-10</strain>
    </source>
</reference>
<protein>
    <submittedName>
        <fullName evidence="1">Uncharacterized protein</fullName>
    </submittedName>
</protein>
<evidence type="ECO:0000313" key="2">
    <source>
        <dbReference type="Proteomes" id="UP000252249"/>
    </source>
</evidence>
<proteinExistence type="predicted"/>
<dbReference type="Proteomes" id="UP000252249">
    <property type="component" value="Unassembled WGS sequence"/>
</dbReference>
<keyword evidence="2" id="KW-1185">Reference proteome</keyword>
<accession>A0A368P5F7</accession>
<comment type="caution">
    <text evidence="1">The sequence shown here is derived from an EMBL/GenBank/DDBJ whole genome shotgun (WGS) entry which is preliminary data.</text>
</comment>
<dbReference type="EMBL" id="QPIG01000002">
    <property type="protein sequence ID" value="RCU57686.1"/>
    <property type="molecule type" value="Genomic_DNA"/>
</dbReference>
<evidence type="ECO:0000313" key="1">
    <source>
        <dbReference type="EMBL" id="RCU57686.1"/>
    </source>
</evidence>